<keyword evidence="4 5" id="KW-0472">Membrane</keyword>
<dbReference type="GO" id="GO:0005886">
    <property type="term" value="C:plasma membrane"/>
    <property type="evidence" value="ECO:0007669"/>
    <property type="project" value="UniProtKB-SubCell"/>
</dbReference>
<dbReference type="Proteomes" id="UP000509303">
    <property type="component" value="Chromosome"/>
</dbReference>
<name>A0A7H8N1B6_9ACTN</name>
<organism evidence="7 8">
    <name type="scientific">Streptomyces buecherae</name>
    <dbReference type="NCBI Taxonomy" id="2763006"/>
    <lineage>
        <taxon>Bacteria</taxon>
        <taxon>Bacillati</taxon>
        <taxon>Actinomycetota</taxon>
        <taxon>Actinomycetes</taxon>
        <taxon>Kitasatosporales</taxon>
        <taxon>Streptomycetaceae</taxon>
        <taxon>Streptomyces</taxon>
    </lineage>
</organism>
<dbReference type="Pfam" id="PF07690">
    <property type="entry name" value="MFS_1"/>
    <property type="match status" value="1"/>
</dbReference>
<feature type="transmembrane region" description="Helical" evidence="5">
    <location>
        <begin position="137"/>
        <end position="159"/>
    </location>
</feature>
<evidence type="ECO:0000259" key="6">
    <source>
        <dbReference type="PROSITE" id="PS50850"/>
    </source>
</evidence>
<accession>A0A7H8N1B6</accession>
<dbReference type="Gene3D" id="1.20.1250.20">
    <property type="entry name" value="MFS general substrate transporter like domains"/>
    <property type="match status" value="1"/>
</dbReference>
<feature type="transmembrane region" description="Helical" evidence="5">
    <location>
        <begin position="78"/>
        <end position="100"/>
    </location>
</feature>
<evidence type="ECO:0000313" key="8">
    <source>
        <dbReference type="Proteomes" id="UP000509303"/>
    </source>
</evidence>
<feature type="transmembrane region" description="Helical" evidence="5">
    <location>
        <begin position="112"/>
        <end position="131"/>
    </location>
</feature>
<evidence type="ECO:0000256" key="5">
    <source>
        <dbReference type="SAM" id="Phobius"/>
    </source>
</evidence>
<gene>
    <name evidence="7" type="ORF">HUT08_00520</name>
</gene>
<evidence type="ECO:0000313" key="7">
    <source>
        <dbReference type="EMBL" id="QKW48275.1"/>
    </source>
</evidence>
<dbReference type="EMBL" id="CP054929">
    <property type="protein sequence ID" value="QKW48275.1"/>
    <property type="molecule type" value="Genomic_DNA"/>
</dbReference>
<feature type="domain" description="Major facilitator superfamily (MFS) profile" evidence="6">
    <location>
        <begin position="1"/>
        <end position="187"/>
    </location>
</feature>
<evidence type="ECO:0000256" key="4">
    <source>
        <dbReference type="ARBA" id="ARBA00023136"/>
    </source>
</evidence>
<feature type="transmembrane region" description="Helical" evidence="5">
    <location>
        <begin position="49"/>
        <end position="72"/>
    </location>
</feature>
<dbReference type="AlphaFoldDB" id="A0A7H8N1B6"/>
<dbReference type="InterPro" id="IPR020846">
    <property type="entry name" value="MFS_dom"/>
</dbReference>
<comment type="subcellular location">
    <subcellularLocation>
        <location evidence="1">Cell membrane</location>
        <topology evidence="1">Multi-pass membrane protein</topology>
    </subcellularLocation>
</comment>
<dbReference type="PROSITE" id="PS50850">
    <property type="entry name" value="MFS"/>
    <property type="match status" value="1"/>
</dbReference>
<sequence length="187" mass="19009">MMVLAVSLPRRLEQLGIHDTLVVALYGIVLSSGAASLIGLTYAKLTARFGYVVLMRCAVGAWTAGLLLFAVAGHWGPLLLVPVLTGIGSGIMMPTLTVLVDRAASAEQRGTATSLQATALFGGQFGSPLVFGPLIDATSIATGALIAAAGTGSILVALLRLHDPAPPVDDAVAGEGDLREAPVGEQP</sequence>
<keyword evidence="2 5" id="KW-0812">Transmembrane</keyword>
<reference evidence="7 8" key="1">
    <citation type="submission" date="2020-06" db="EMBL/GenBank/DDBJ databases">
        <title>Genome mining for natural products.</title>
        <authorList>
            <person name="Zhang B."/>
            <person name="Shi J."/>
            <person name="Ge H."/>
        </authorList>
    </citation>
    <scope>NUCLEOTIDE SEQUENCE [LARGE SCALE GENOMIC DNA]</scope>
    <source>
        <strain evidence="7 8">NA00687</strain>
    </source>
</reference>
<dbReference type="InterPro" id="IPR036259">
    <property type="entry name" value="MFS_trans_sf"/>
</dbReference>
<dbReference type="SUPFAM" id="SSF103473">
    <property type="entry name" value="MFS general substrate transporter"/>
    <property type="match status" value="1"/>
</dbReference>
<keyword evidence="8" id="KW-1185">Reference proteome</keyword>
<evidence type="ECO:0000256" key="2">
    <source>
        <dbReference type="ARBA" id="ARBA00022692"/>
    </source>
</evidence>
<feature type="transmembrane region" description="Helical" evidence="5">
    <location>
        <begin position="20"/>
        <end position="42"/>
    </location>
</feature>
<protein>
    <submittedName>
        <fullName evidence="7">MFS transporter</fullName>
    </submittedName>
</protein>
<evidence type="ECO:0000256" key="3">
    <source>
        <dbReference type="ARBA" id="ARBA00022989"/>
    </source>
</evidence>
<dbReference type="RefSeq" id="WP_176159972.1">
    <property type="nucleotide sequence ID" value="NZ_CP054929.1"/>
</dbReference>
<keyword evidence="3 5" id="KW-1133">Transmembrane helix</keyword>
<evidence type="ECO:0000256" key="1">
    <source>
        <dbReference type="ARBA" id="ARBA00004651"/>
    </source>
</evidence>
<proteinExistence type="predicted"/>
<dbReference type="InterPro" id="IPR011701">
    <property type="entry name" value="MFS"/>
</dbReference>
<dbReference type="GO" id="GO:0022857">
    <property type="term" value="F:transmembrane transporter activity"/>
    <property type="evidence" value="ECO:0007669"/>
    <property type="project" value="InterPro"/>
</dbReference>